<sequence length="87" mass="9881">MQQKQKVQEYRIIIAFSLLLGGRMHAAFRSQQKLQTDGIGKTYITAIGQNTLRIKRETNLFAKETETPTGTVFLVSEITVSMLHQLL</sequence>
<reference evidence="1 2" key="1">
    <citation type="journal article" date="2024" name="G3 (Bethesda)">
        <title>Genome assembly of Hibiscus sabdariffa L. provides insights into metabolisms of medicinal natural products.</title>
        <authorList>
            <person name="Kim T."/>
        </authorList>
    </citation>
    <scope>NUCLEOTIDE SEQUENCE [LARGE SCALE GENOMIC DNA]</scope>
    <source>
        <strain evidence="1">TK-2024</strain>
        <tissue evidence="1">Old leaves</tissue>
    </source>
</reference>
<gene>
    <name evidence="1" type="ORF">V6N11_050709</name>
</gene>
<evidence type="ECO:0000313" key="1">
    <source>
        <dbReference type="EMBL" id="KAK9034548.1"/>
    </source>
</evidence>
<protein>
    <submittedName>
        <fullName evidence="1">Uncharacterized protein</fullName>
    </submittedName>
</protein>
<dbReference type="EMBL" id="JBBPBN010000007">
    <property type="protein sequence ID" value="KAK9034548.1"/>
    <property type="molecule type" value="Genomic_DNA"/>
</dbReference>
<evidence type="ECO:0000313" key="2">
    <source>
        <dbReference type="Proteomes" id="UP001396334"/>
    </source>
</evidence>
<organism evidence="1 2">
    <name type="scientific">Hibiscus sabdariffa</name>
    <name type="common">roselle</name>
    <dbReference type="NCBI Taxonomy" id="183260"/>
    <lineage>
        <taxon>Eukaryota</taxon>
        <taxon>Viridiplantae</taxon>
        <taxon>Streptophyta</taxon>
        <taxon>Embryophyta</taxon>
        <taxon>Tracheophyta</taxon>
        <taxon>Spermatophyta</taxon>
        <taxon>Magnoliopsida</taxon>
        <taxon>eudicotyledons</taxon>
        <taxon>Gunneridae</taxon>
        <taxon>Pentapetalae</taxon>
        <taxon>rosids</taxon>
        <taxon>malvids</taxon>
        <taxon>Malvales</taxon>
        <taxon>Malvaceae</taxon>
        <taxon>Malvoideae</taxon>
        <taxon>Hibiscus</taxon>
    </lineage>
</organism>
<comment type="caution">
    <text evidence="1">The sequence shown here is derived from an EMBL/GenBank/DDBJ whole genome shotgun (WGS) entry which is preliminary data.</text>
</comment>
<keyword evidence="2" id="KW-1185">Reference proteome</keyword>
<accession>A0ABR2TAR1</accession>
<proteinExistence type="predicted"/>
<dbReference type="Proteomes" id="UP001396334">
    <property type="component" value="Unassembled WGS sequence"/>
</dbReference>
<name>A0ABR2TAR1_9ROSI</name>